<reference evidence="11" key="1">
    <citation type="submission" date="2020-06" db="EMBL/GenBank/DDBJ databases">
        <authorList>
            <consortium name="Wellcome Sanger Institute Data Sharing"/>
        </authorList>
    </citation>
    <scope>NUCLEOTIDE SEQUENCE [LARGE SCALE GENOMIC DNA]</scope>
</reference>
<dbReference type="EC" id="2.7.11.1" evidence="2"/>
<dbReference type="AlphaFoldDB" id="A0A8C5EMQ8"/>
<feature type="domain" description="Protein kinase" evidence="10">
    <location>
        <begin position="1"/>
        <end position="183"/>
    </location>
</feature>
<dbReference type="InterPro" id="IPR008271">
    <property type="entry name" value="Ser/Thr_kinase_AS"/>
</dbReference>
<evidence type="ECO:0000256" key="7">
    <source>
        <dbReference type="ARBA" id="ARBA00022840"/>
    </source>
</evidence>
<evidence type="ECO:0000256" key="5">
    <source>
        <dbReference type="ARBA" id="ARBA00022741"/>
    </source>
</evidence>
<protein>
    <recommendedName>
        <fullName evidence="2">non-specific serine/threonine protein kinase</fullName>
        <ecNumber evidence="2">2.7.11.1</ecNumber>
    </recommendedName>
</protein>
<organism evidence="11 12">
    <name type="scientific">Gouania willdenowi</name>
    <name type="common">Blunt-snouted clingfish</name>
    <name type="synonym">Lepadogaster willdenowi</name>
    <dbReference type="NCBI Taxonomy" id="441366"/>
    <lineage>
        <taxon>Eukaryota</taxon>
        <taxon>Metazoa</taxon>
        <taxon>Chordata</taxon>
        <taxon>Craniata</taxon>
        <taxon>Vertebrata</taxon>
        <taxon>Euteleostomi</taxon>
        <taxon>Actinopterygii</taxon>
        <taxon>Neopterygii</taxon>
        <taxon>Teleostei</taxon>
        <taxon>Neoteleostei</taxon>
        <taxon>Acanthomorphata</taxon>
        <taxon>Ovalentaria</taxon>
        <taxon>Blenniimorphae</taxon>
        <taxon>Blenniiformes</taxon>
        <taxon>Gobiesocoidei</taxon>
        <taxon>Gobiesocidae</taxon>
        <taxon>Gobiesocinae</taxon>
        <taxon>Gouania</taxon>
    </lineage>
</organism>
<dbReference type="Ensembl" id="ENSGWIT00000026213.1">
    <property type="protein sequence ID" value="ENSGWIP00000023939.1"/>
    <property type="gene ID" value="ENSGWIG00000012738.1"/>
</dbReference>
<evidence type="ECO:0000259" key="10">
    <source>
        <dbReference type="PROSITE" id="PS50011"/>
    </source>
</evidence>
<comment type="similarity">
    <text evidence="1">Belongs to the protein kinase superfamily. NEK Ser/Thr protein kinase family. NIMA subfamily.</text>
</comment>
<evidence type="ECO:0000256" key="9">
    <source>
        <dbReference type="ARBA" id="ARBA00048679"/>
    </source>
</evidence>
<comment type="catalytic activity">
    <reaction evidence="9">
        <text>L-seryl-[protein] + ATP = O-phospho-L-seryl-[protein] + ADP + H(+)</text>
        <dbReference type="Rhea" id="RHEA:17989"/>
        <dbReference type="Rhea" id="RHEA-COMP:9863"/>
        <dbReference type="Rhea" id="RHEA-COMP:11604"/>
        <dbReference type="ChEBI" id="CHEBI:15378"/>
        <dbReference type="ChEBI" id="CHEBI:29999"/>
        <dbReference type="ChEBI" id="CHEBI:30616"/>
        <dbReference type="ChEBI" id="CHEBI:83421"/>
        <dbReference type="ChEBI" id="CHEBI:456216"/>
        <dbReference type="EC" id="2.7.11.1"/>
    </reaction>
</comment>
<keyword evidence="3" id="KW-0723">Serine/threonine-protein kinase</keyword>
<dbReference type="Proteomes" id="UP000694680">
    <property type="component" value="Chromosome 21"/>
</dbReference>
<name>A0A8C5EMQ8_GOUWI</name>
<evidence type="ECO:0000313" key="11">
    <source>
        <dbReference type="Ensembl" id="ENSGWIP00000023939.1"/>
    </source>
</evidence>
<dbReference type="PROSITE" id="PS00108">
    <property type="entry name" value="PROTEIN_KINASE_ST"/>
    <property type="match status" value="1"/>
</dbReference>
<keyword evidence="12" id="KW-1185">Reference proteome</keyword>
<dbReference type="GO" id="GO:0005524">
    <property type="term" value="F:ATP binding"/>
    <property type="evidence" value="ECO:0007669"/>
    <property type="project" value="UniProtKB-KW"/>
</dbReference>
<evidence type="ECO:0000256" key="2">
    <source>
        <dbReference type="ARBA" id="ARBA00012513"/>
    </source>
</evidence>
<evidence type="ECO:0000256" key="6">
    <source>
        <dbReference type="ARBA" id="ARBA00022777"/>
    </source>
</evidence>
<dbReference type="Gene3D" id="1.10.510.10">
    <property type="entry name" value="Transferase(Phosphotransferase) domain 1"/>
    <property type="match status" value="1"/>
</dbReference>
<keyword evidence="4" id="KW-0808">Transferase</keyword>
<dbReference type="PROSITE" id="PS50011">
    <property type="entry name" value="PROTEIN_KINASE_DOM"/>
    <property type="match status" value="1"/>
</dbReference>
<dbReference type="InterPro" id="IPR011009">
    <property type="entry name" value="Kinase-like_dom_sf"/>
</dbReference>
<keyword evidence="5" id="KW-0547">Nucleotide-binding</keyword>
<dbReference type="InterPro" id="IPR051131">
    <property type="entry name" value="NEK_Ser/Thr_kinase_NIMA"/>
</dbReference>
<evidence type="ECO:0000256" key="1">
    <source>
        <dbReference type="ARBA" id="ARBA00010886"/>
    </source>
</evidence>
<dbReference type="InterPro" id="IPR000719">
    <property type="entry name" value="Prot_kinase_dom"/>
</dbReference>
<dbReference type="Pfam" id="PF00069">
    <property type="entry name" value="Pkinase"/>
    <property type="match status" value="1"/>
</dbReference>
<evidence type="ECO:0000256" key="3">
    <source>
        <dbReference type="ARBA" id="ARBA00022527"/>
    </source>
</evidence>
<accession>A0A8C5EMQ8</accession>
<comment type="catalytic activity">
    <reaction evidence="8">
        <text>L-threonyl-[protein] + ATP = O-phospho-L-threonyl-[protein] + ADP + H(+)</text>
        <dbReference type="Rhea" id="RHEA:46608"/>
        <dbReference type="Rhea" id="RHEA-COMP:11060"/>
        <dbReference type="Rhea" id="RHEA-COMP:11605"/>
        <dbReference type="ChEBI" id="CHEBI:15378"/>
        <dbReference type="ChEBI" id="CHEBI:30013"/>
        <dbReference type="ChEBI" id="CHEBI:30616"/>
        <dbReference type="ChEBI" id="CHEBI:61977"/>
        <dbReference type="ChEBI" id="CHEBI:456216"/>
        <dbReference type="EC" id="2.7.11.1"/>
    </reaction>
</comment>
<proteinExistence type="inferred from homology"/>
<dbReference type="PANTHER" id="PTHR44899">
    <property type="entry name" value="CAMK FAMILY PROTEIN KINASE"/>
    <property type="match status" value="1"/>
</dbReference>
<dbReference type="SMART" id="SM00220">
    <property type="entry name" value="S_TKc"/>
    <property type="match status" value="1"/>
</dbReference>
<evidence type="ECO:0000256" key="8">
    <source>
        <dbReference type="ARBA" id="ARBA00047899"/>
    </source>
</evidence>
<dbReference type="GO" id="GO:0004674">
    <property type="term" value="F:protein serine/threonine kinase activity"/>
    <property type="evidence" value="ECO:0007669"/>
    <property type="project" value="UniProtKB-KW"/>
</dbReference>
<keyword evidence="6" id="KW-0418">Kinase</keyword>
<dbReference type="PANTHER" id="PTHR44899:SF1">
    <property type="entry name" value="SERINE_THREONINE-PROTEIN KINASE NEK5"/>
    <property type="match status" value="1"/>
</dbReference>
<reference evidence="11" key="2">
    <citation type="submission" date="2025-08" db="UniProtKB">
        <authorList>
            <consortium name="Ensembl"/>
        </authorList>
    </citation>
    <scope>IDENTIFICATION</scope>
</reference>
<evidence type="ECO:0000313" key="12">
    <source>
        <dbReference type="Proteomes" id="UP000694680"/>
    </source>
</evidence>
<dbReference type="SUPFAM" id="SSF56112">
    <property type="entry name" value="Protein kinase-like (PK-like)"/>
    <property type="match status" value="1"/>
</dbReference>
<sequence length="183" mass="20874">MEYCDGGDLLKKINIQKGVPFNEDQIVKWFLQICLGLKHIHDQKILHRDIKSQNIFLTNGGMTVKLGDFGIAKLLNKTMELARTLVGTPNYISPEICKGRPYNNKTDIWSLGCILYELCTLSHPFKGACLPQLFSKICKETILQVHPRDRPSVSSILRRPILENINRKQLDTLVIILIDSLFI</sequence>
<reference evidence="11" key="3">
    <citation type="submission" date="2025-09" db="UniProtKB">
        <authorList>
            <consortium name="Ensembl"/>
        </authorList>
    </citation>
    <scope>IDENTIFICATION</scope>
</reference>
<keyword evidence="7" id="KW-0067">ATP-binding</keyword>
<evidence type="ECO:0000256" key="4">
    <source>
        <dbReference type="ARBA" id="ARBA00022679"/>
    </source>
</evidence>